<dbReference type="Proteomes" id="UP000194360">
    <property type="component" value="Unassembled WGS sequence"/>
</dbReference>
<keyword evidence="3" id="KW-1003">Cell membrane</keyword>
<feature type="transmembrane region" description="Helical" evidence="7">
    <location>
        <begin position="34"/>
        <end position="52"/>
    </location>
</feature>
<evidence type="ECO:0000256" key="1">
    <source>
        <dbReference type="ARBA" id="ARBA00004651"/>
    </source>
</evidence>
<evidence type="ECO:0000313" key="9">
    <source>
        <dbReference type="Proteomes" id="UP000194360"/>
    </source>
</evidence>
<comment type="similarity">
    <text evidence="2">Belongs to the cytochrome ubiquinol oxidase subunit 2 family.</text>
</comment>
<feature type="transmembrane region" description="Helical" evidence="7">
    <location>
        <begin position="92"/>
        <end position="110"/>
    </location>
</feature>
<keyword evidence="6 7" id="KW-0472">Membrane</keyword>
<dbReference type="AlphaFoldDB" id="A0A1Y2MGX0"/>
<evidence type="ECO:0000256" key="3">
    <source>
        <dbReference type="ARBA" id="ARBA00022475"/>
    </source>
</evidence>
<feature type="transmembrane region" description="Helical" evidence="7">
    <location>
        <begin position="131"/>
        <end position="155"/>
    </location>
</feature>
<protein>
    <submittedName>
        <fullName evidence="8">Cytochrome oxidase subunit II</fullName>
    </submittedName>
</protein>
<comment type="caution">
    <text evidence="8">The sequence shown here is derived from an EMBL/GenBank/DDBJ whole genome shotgun (WGS) entry which is preliminary data.</text>
</comment>
<feature type="transmembrane region" description="Helical" evidence="7">
    <location>
        <begin position="59"/>
        <end position="86"/>
    </location>
</feature>
<keyword evidence="5 7" id="KW-1133">Transmembrane helix</keyword>
<dbReference type="GO" id="GO:0005886">
    <property type="term" value="C:plasma membrane"/>
    <property type="evidence" value="ECO:0007669"/>
    <property type="project" value="UniProtKB-SubCell"/>
</dbReference>
<gene>
    <name evidence="8" type="ORF">BG845_06892</name>
</gene>
<dbReference type="EMBL" id="MIGB01000100">
    <property type="protein sequence ID" value="OSY34402.1"/>
    <property type="molecule type" value="Genomic_DNA"/>
</dbReference>
<dbReference type="InterPro" id="IPR003317">
    <property type="entry name" value="Cyt-d_oxidase_su2"/>
</dbReference>
<evidence type="ECO:0000313" key="8">
    <source>
        <dbReference type="EMBL" id="OSY34402.1"/>
    </source>
</evidence>
<dbReference type="RefSeq" id="WP_232021461.1">
    <property type="nucleotide sequence ID" value="NZ_AP018920.1"/>
</dbReference>
<accession>A0A1Y2MGX0</accession>
<sequence>MAILVCAYLAAVFLCADARREGRADLADGFRRRALATAAVTGAMGLVGLLVLRADAPLLFAGLVGQGLPVIALSVLAGVVVVALLLTRRYQAARLASAAAVTTILVRWAVAQCPYVLPRTLTVEDTARGRAMLEALLVALNVGTLVLVPSLVFLYRLFQAPEHRTGRQPPEGTGTSSAS</sequence>
<evidence type="ECO:0000256" key="7">
    <source>
        <dbReference type="SAM" id="Phobius"/>
    </source>
</evidence>
<evidence type="ECO:0000256" key="5">
    <source>
        <dbReference type="ARBA" id="ARBA00022989"/>
    </source>
</evidence>
<evidence type="ECO:0000256" key="2">
    <source>
        <dbReference type="ARBA" id="ARBA00007543"/>
    </source>
</evidence>
<dbReference type="Pfam" id="PF02322">
    <property type="entry name" value="Cyt_bd_oxida_II"/>
    <property type="match status" value="1"/>
</dbReference>
<proteinExistence type="inferred from homology"/>
<organism evidence="8 9">
    <name type="scientific">Pseudonocardia autotrophica</name>
    <name type="common">Amycolata autotrophica</name>
    <name type="synonym">Nocardia autotrophica</name>
    <dbReference type="NCBI Taxonomy" id="2074"/>
    <lineage>
        <taxon>Bacteria</taxon>
        <taxon>Bacillati</taxon>
        <taxon>Actinomycetota</taxon>
        <taxon>Actinomycetes</taxon>
        <taxon>Pseudonocardiales</taxon>
        <taxon>Pseudonocardiaceae</taxon>
        <taxon>Pseudonocardia</taxon>
    </lineage>
</organism>
<reference evidence="8 9" key="1">
    <citation type="submission" date="2016-09" db="EMBL/GenBank/DDBJ databases">
        <title>Pseudonocardia autotrophica DSM535, a candidate organism with high potential of specific P450 cytochromes.</title>
        <authorList>
            <person name="Grumaz C."/>
            <person name="Vainshtein Y."/>
            <person name="Kirstahler P."/>
            <person name="Sohn K."/>
        </authorList>
    </citation>
    <scope>NUCLEOTIDE SEQUENCE [LARGE SCALE GENOMIC DNA]</scope>
    <source>
        <strain evidence="8 9">DSM 535</strain>
    </source>
</reference>
<keyword evidence="9" id="KW-1185">Reference proteome</keyword>
<evidence type="ECO:0000256" key="4">
    <source>
        <dbReference type="ARBA" id="ARBA00022692"/>
    </source>
</evidence>
<keyword evidence="4 7" id="KW-0812">Transmembrane</keyword>
<dbReference type="STRING" id="2074.BG845_06892"/>
<evidence type="ECO:0000256" key="6">
    <source>
        <dbReference type="ARBA" id="ARBA00023136"/>
    </source>
</evidence>
<comment type="subcellular location">
    <subcellularLocation>
        <location evidence="1">Cell membrane</location>
        <topology evidence="1">Multi-pass membrane protein</topology>
    </subcellularLocation>
</comment>
<name>A0A1Y2MGX0_PSEAH</name>